<accession>A0A9W6UJ62</accession>
<proteinExistence type="predicted"/>
<keyword evidence="2 4" id="KW-0238">DNA-binding</keyword>
<name>A0A9W6UJ62_9ACTN</name>
<dbReference type="InterPro" id="IPR049445">
    <property type="entry name" value="TetR_SbtR-like_C"/>
</dbReference>
<dbReference type="PANTHER" id="PTHR30055:SF234">
    <property type="entry name" value="HTH-TYPE TRANSCRIPTIONAL REGULATOR BETI"/>
    <property type="match status" value="1"/>
</dbReference>
<feature type="domain" description="HTH tetR-type" evidence="6">
    <location>
        <begin position="28"/>
        <end position="87"/>
    </location>
</feature>
<organism evidence="7 8">
    <name type="scientific">Nocardiopsis ansamitocini</name>
    <dbReference type="NCBI Taxonomy" id="1670832"/>
    <lineage>
        <taxon>Bacteria</taxon>
        <taxon>Bacillati</taxon>
        <taxon>Actinomycetota</taxon>
        <taxon>Actinomycetes</taxon>
        <taxon>Streptosporangiales</taxon>
        <taxon>Nocardiopsidaceae</taxon>
        <taxon>Nocardiopsis</taxon>
    </lineage>
</organism>
<feature type="region of interest" description="Disordered" evidence="5">
    <location>
        <begin position="1"/>
        <end position="20"/>
    </location>
</feature>
<comment type="caution">
    <text evidence="7">The sequence shown here is derived from an EMBL/GenBank/DDBJ whole genome shotgun (WGS) entry which is preliminary data.</text>
</comment>
<dbReference type="PROSITE" id="PS50977">
    <property type="entry name" value="HTH_TETR_2"/>
    <property type="match status" value="1"/>
</dbReference>
<evidence type="ECO:0000256" key="2">
    <source>
        <dbReference type="ARBA" id="ARBA00023125"/>
    </source>
</evidence>
<dbReference type="SUPFAM" id="SSF48498">
    <property type="entry name" value="Tetracyclin repressor-like, C-terminal domain"/>
    <property type="match status" value="1"/>
</dbReference>
<keyword evidence="3" id="KW-0804">Transcription</keyword>
<feature type="DNA-binding region" description="H-T-H motif" evidence="4">
    <location>
        <begin position="50"/>
        <end position="69"/>
    </location>
</feature>
<protein>
    <submittedName>
        <fullName evidence="7">TetR family transcriptional regulator</fullName>
    </submittedName>
</protein>
<dbReference type="Pfam" id="PF21597">
    <property type="entry name" value="TetR_C_43"/>
    <property type="match status" value="1"/>
</dbReference>
<dbReference type="InterPro" id="IPR009057">
    <property type="entry name" value="Homeodomain-like_sf"/>
</dbReference>
<evidence type="ECO:0000256" key="5">
    <source>
        <dbReference type="SAM" id="MobiDB-lite"/>
    </source>
</evidence>
<evidence type="ECO:0000313" key="8">
    <source>
        <dbReference type="Proteomes" id="UP001165092"/>
    </source>
</evidence>
<dbReference type="InterPro" id="IPR036271">
    <property type="entry name" value="Tet_transcr_reg_TetR-rel_C_sf"/>
</dbReference>
<dbReference type="InterPro" id="IPR001647">
    <property type="entry name" value="HTH_TetR"/>
</dbReference>
<dbReference type="GO" id="GO:0003700">
    <property type="term" value="F:DNA-binding transcription factor activity"/>
    <property type="evidence" value="ECO:0007669"/>
    <property type="project" value="TreeGrafter"/>
</dbReference>
<keyword evidence="8" id="KW-1185">Reference proteome</keyword>
<keyword evidence="1" id="KW-0805">Transcription regulation</keyword>
<dbReference type="AlphaFoldDB" id="A0A9W6UJ62"/>
<evidence type="ECO:0000313" key="7">
    <source>
        <dbReference type="EMBL" id="GLU48407.1"/>
    </source>
</evidence>
<dbReference type="InterPro" id="IPR050109">
    <property type="entry name" value="HTH-type_TetR-like_transc_reg"/>
</dbReference>
<dbReference type="PRINTS" id="PR00455">
    <property type="entry name" value="HTHTETR"/>
</dbReference>
<evidence type="ECO:0000256" key="3">
    <source>
        <dbReference type="ARBA" id="ARBA00023163"/>
    </source>
</evidence>
<reference evidence="7" key="1">
    <citation type="submission" date="2023-02" db="EMBL/GenBank/DDBJ databases">
        <title>Nocardiopsis ansamitocini NBRC 112285.</title>
        <authorList>
            <person name="Ichikawa N."/>
            <person name="Sato H."/>
            <person name="Tonouchi N."/>
        </authorList>
    </citation>
    <scope>NUCLEOTIDE SEQUENCE</scope>
    <source>
        <strain evidence="7">NBRC 112285</strain>
    </source>
</reference>
<dbReference type="EMBL" id="BSQG01000004">
    <property type="protein sequence ID" value="GLU48407.1"/>
    <property type="molecule type" value="Genomic_DNA"/>
</dbReference>
<dbReference type="Pfam" id="PF00440">
    <property type="entry name" value="TetR_N"/>
    <property type="match status" value="1"/>
</dbReference>
<evidence type="ECO:0000256" key="1">
    <source>
        <dbReference type="ARBA" id="ARBA00023015"/>
    </source>
</evidence>
<sequence>MYAGPMASTDTPGQGTGHEQPVLRADAARNRERIVSAACAVFSQRGLEVAMEDIAREAGVGVATLYRRFPTREALIADAFEHKMTAHADAVADALEDPDPWRGFCGYLERVCAMQAADRGFASVLTLTFPAAKGFEAQRDRAYRGFVELIQRAKNAGRLRADFVAEDLAILLMANAGVVEGTGEAAPETWKRLLGYMIQSFATPAPQPLPDPPSPTLMHRALLRLRPGPRKGCPPRR</sequence>
<dbReference type="GO" id="GO:0000976">
    <property type="term" value="F:transcription cis-regulatory region binding"/>
    <property type="evidence" value="ECO:0007669"/>
    <property type="project" value="TreeGrafter"/>
</dbReference>
<gene>
    <name evidence="7" type="ORF">Nans01_27580</name>
</gene>
<dbReference type="PANTHER" id="PTHR30055">
    <property type="entry name" value="HTH-TYPE TRANSCRIPTIONAL REGULATOR RUTR"/>
    <property type="match status" value="1"/>
</dbReference>
<dbReference type="Proteomes" id="UP001165092">
    <property type="component" value="Unassembled WGS sequence"/>
</dbReference>
<dbReference type="SUPFAM" id="SSF46689">
    <property type="entry name" value="Homeodomain-like"/>
    <property type="match status" value="1"/>
</dbReference>
<evidence type="ECO:0000256" key="4">
    <source>
        <dbReference type="PROSITE-ProRule" id="PRU00335"/>
    </source>
</evidence>
<dbReference type="Gene3D" id="1.10.357.10">
    <property type="entry name" value="Tetracycline Repressor, domain 2"/>
    <property type="match status" value="1"/>
</dbReference>
<evidence type="ECO:0000259" key="6">
    <source>
        <dbReference type="PROSITE" id="PS50977"/>
    </source>
</evidence>